<feature type="domain" description="Flavin reductase like" evidence="3">
    <location>
        <begin position="15"/>
        <end position="158"/>
    </location>
</feature>
<evidence type="ECO:0000256" key="2">
    <source>
        <dbReference type="ARBA" id="ARBA00023002"/>
    </source>
</evidence>
<keyword evidence="5" id="KW-1185">Reference proteome</keyword>
<dbReference type="SUPFAM" id="SSF46785">
    <property type="entry name" value="Winged helix' DNA-binding domain"/>
    <property type="match status" value="1"/>
</dbReference>
<evidence type="ECO:0000313" key="4">
    <source>
        <dbReference type="EMBL" id="RJX71472.1"/>
    </source>
</evidence>
<protein>
    <submittedName>
        <fullName evidence="4">Flavin reductase</fullName>
    </submittedName>
</protein>
<dbReference type="SUPFAM" id="SSF50475">
    <property type="entry name" value="FMN-binding split barrel"/>
    <property type="match status" value="1"/>
</dbReference>
<organism evidence="4 5">
    <name type="scientific">Vibrio sinensis</name>
    <dbReference type="NCBI Taxonomy" id="2302434"/>
    <lineage>
        <taxon>Bacteria</taxon>
        <taxon>Pseudomonadati</taxon>
        <taxon>Pseudomonadota</taxon>
        <taxon>Gammaproteobacteria</taxon>
        <taxon>Vibrionales</taxon>
        <taxon>Vibrionaceae</taxon>
        <taxon>Vibrio</taxon>
    </lineage>
</organism>
<dbReference type="InterPro" id="IPR036388">
    <property type="entry name" value="WH-like_DNA-bd_sf"/>
</dbReference>
<dbReference type="Proteomes" id="UP000273252">
    <property type="component" value="Unassembled WGS sequence"/>
</dbReference>
<reference evidence="4 5" key="1">
    <citation type="submission" date="2018-08" db="EMBL/GenBank/DDBJ databases">
        <title>Vibrio isolated from the Eastern China Marginal Seas.</title>
        <authorList>
            <person name="Li Y."/>
        </authorList>
    </citation>
    <scope>NUCLEOTIDE SEQUENCE [LARGE SCALE GENOMIC DNA]</scope>
    <source>
        <strain evidence="4 5">BEI233</strain>
    </source>
</reference>
<name>A0A3A6QGA3_9VIBR</name>
<dbReference type="InterPro" id="IPR050268">
    <property type="entry name" value="NADH-dep_flavin_reductase"/>
</dbReference>
<proteinExistence type="inferred from homology"/>
<dbReference type="RefSeq" id="WP_120031219.1">
    <property type="nucleotide sequence ID" value="NZ_QVMU01000008.1"/>
</dbReference>
<dbReference type="GO" id="GO:0010181">
    <property type="term" value="F:FMN binding"/>
    <property type="evidence" value="ECO:0007669"/>
    <property type="project" value="InterPro"/>
</dbReference>
<dbReference type="InterPro" id="IPR002563">
    <property type="entry name" value="Flavin_Rdtase-like_dom"/>
</dbReference>
<dbReference type="PANTHER" id="PTHR30466">
    <property type="entry name" value="FLAVIN REDUCTASE"/>
    <property type="match status" value="1"/>
</dbReference>
<evidence type="ECO:0000313" key="5">
    <source>
        <dbReference type="Proteomes" id="UP000273252"/>
    </source>
</evidence>
<dbReference type="SMART" id="SM00903">
    <property type="entry name" value="Flavin_Reduct"/>
    <property type="match status" value="1"/>
</dbReference>
<keyword evidence="2" id="KW-0560">Oxidoreductase</keyword>
<evidence type="ECO:0000256" key="1">
    <source>
        <dbReference type="ARBA" id="ARBA00008898"/>
    </source>
</evidence>
<dbReference type="Pfam" id="PF01613">
    <property type="entry name" value="Flavin_Reduct"/>
    <property type="match status" value="1"/>
</dbReference>
<dbReference type="GO" id="GO:0042602">
    <property type="term" value="F:riboflavin reductase (NADPH) activity"/>
    <property type="evidence" value="ECO:0007669"/>
    <property type="project" value="TreeGrafter"/>
</dbReference>
<dbReference type="AlphaFoldDB" id="A0A3A6QGA3"/>
<dbReference type="InterPro" id="IPR036390">
    <property type="entry name" value="WH_DNA-bd_sf"/>
</dbReference>
<evidence type="ECO:0000259" key="3">
    <source>
        <dbReference type="SMART" id="SM00903"/>
    </source>
</evidence>
<comment type="caution">
    <text evidence="4">The sequence shown here is derived from an EMBL/GenBank/DDBJ whole genome shotgun (WGS) entry which is preliminary data.</text>
</comment>
<dbReference type="Gene3D" id="2.30.110.10">
    <property type="entry name" value="Electron Transport, Fmn-binding Protein, Chain A"/>
    <property type="match status" value="1"/>
</dbReference>
<dbReference type="OrthoDB" id="9792858at2"/>
<dbReference type="Gene3D" id="1.10.10.10">
    <property type="entry name" value="Winged helix-like DNA-binding domain superfamily/Winged helix DNA-binding domain"/>
    <property type="match status" value="1"/>
</dbReference>
<dbReference type="PANTHER" id="PTHR30466:SF11">
    <property type="entry name" value="FLAVIN-DEPENDENT MONOOXYGENASE, REDUCTASE SUBUNIT HSAB"/>
    <property type="match status" value="1"/>
</dbReference>
<gene>
    <name evidence="4" type="ORF">DZ860_11085</name>
</gene>
<dbReference type="EMBL" id="QVMU01000008">
    <property type="protein sequence ID" value="RJX71472.1"/>
    <property type="molecule type" value="Genomic_DNA"/>
</dbReference>
<dbReference type="InterPro" id="IPR012349">
    <property type="entry name" value="Split_barrel_FMN-bd"/>
</dbReference>
<sequence>MQQSIIDPKALRNALGTFTTGVTIITTRDGEGQAVGLTANSFNSVSLDPPLVLWSLAKTALSLPAFTSTTHWNVHVLSTEQQELSMRFASKGENKFSGLELDQGVSDAPLIQQCTARFQCRTAFTHDGGDHIIFIGEVIAFDQSDLPPLAFQSGQYAVTAKKPWQELKLSSVEEPLDCSYSEDLLGYLVGRAHFQMLGKMQQILNSQSVTALHFFALSVLAIQDNVQLDDINAHIGYTGHQLDVIHMNELVELGLVKSLDSKYMLTAKGHKATLLHIAEAKSIEDDIVSQLGEGDIMALKVMLKRLIQQTDPGLPDLWENAS</sequence>
<accession>A0A3A6QGA3</accession>
<comment type="similarity">
    <text evidence="1">Belongs to the non-flavoprotein flavin reductase family.</text>
</comment>